<dbReference type="OrthoDB" id="410651at2759"/>
<feature type="region of interest" description="Disordered" evidence="1">
    <location>
        <begin position="935"/>
        <end position="955"/>
    </location>
</feature>
<dbReference type="GO" id="GO:0005096">
    <property type="term" value="F:GTPase activator activity"/>
    <property type="evidence" value="ECO:0007669"/>
    <property type="project" value="TreeGrafter"/>
</dbReference>
<dbReference type="InterPro" id="IPR008936">
    <property type="entry name" value="Rho_GTPase_activation_prot"/>
</dbReference>
<dbReference type="KEGG" id="aplc:110982869"/>
<sequence length="1288" mass="140253">MKDLSSVEDRDTLKYVVRHELKTFGIKVPKEKRSSVRCTQAQGKEKSTTASRSAVFGCSLDEVPAIPINASPGSAVPKFLVDCVQFLQDNIGCEGLFRKPGSRSRQKDLQLMIENNSPIPRDANVHDVAGLFKLFFRELPEPLISGKLAEALLKSRQLHDPQVSRYTTQLLCLTLPPLHCHTLCYALQFLQRVAADAASNRMDAANLALVMTPNLVGGLKMEKGGGSSSTASTEKLLRSHTAVVRHLIQTANDIGKVPDAVVERVESFGNRSGDLLTDRLTSEDELDKSGDGMLEERKKNRRRRRSGPIQGIMSGIGQSLGILKSGTGSAVMKSPATDDVIENPSFLGETPRILRSSKRKASEDLGAFSSAKRKAMLHQMTVDPQYSKPGLSLHREGRQGMTVTDSPITPLRPIGPALGEVDAITEDGSTVFKFQTPSIKFADDSFTTFCATPQGKVGLAGATHGKKLGKLNPLSSKKYKRRSGAIQTDASTPKSVYASYTPKSSGVYKSIKKRLGHRHTRTQPTPIHLNDMPDKSVGWRLANPPMQEDSAMLDSLALGTSPQLRGTPLTRRRQRRQKMPSSPATLFSPCTAASCPVPDQRDRDQGSAGATDERPGAGVMRDTESPKVVVVDLKSSTCPETLGDVSNAYPLIGTDDSNGQELPKNVSSTDVKEYSSGIIKKEIHRIMSPGVHTAGEEPRRPDPSPKHEPHSEATEGHTLLQPSASQKSLSSVLSQVSMDSAKSVFSVEIDYDRASSRAVTEDHDITVQTDETLRGTQEHAELECDFQESDTQICAPYNVLEDADYGILQMDGGSSKYDNDEIDGIQDFQEHEEGRAQVGSVLSLDSAINTEGDNESTGSSESLKCTETLATSETESGRGLVKSVSVDSGTGLSQDNLASFDEAKLQEALVKRMASERGIKSARDIPQGLVKQMSERLSPVEDASEESSCSVSSEDNPQFRETKAFWKLARTGHIFNKSLSDSQVNSPARRAGPAPSPCARSYHSQVHIARRDAFRLTAKQKGHALLNSSTVRSNIDMFNSMCQQISLEQNLRSKTKHPGSQAAENSGSTRALAVPTESATTKPASTRVQPKTNLVKSVSIDSGMCSLGSDLGVPETHTCMMSESHDHDDSHEMAVCLDASMEAPRGPQDTTDDAHKLKPTDGKNGTKYENAEEMPVHHNGDQDIDQIPEHLAPVHALHNEALTPLKLASSTIIRSPGKKAVKIRHRSPLKQLQIPNTRDVTPSFQESRLHKRYPCSPKNPLLRQQASARQERSLIPNHVRDDMDVVEL</sequence>
<dbReference type="GeneID" id="110982869"/>
<evidence type="ECO:0000313" key="4">
    <source>
        <dbReference type="RefSeq" id="XP_022097299.1"/>
    </source>
</evidence>
<dbReference type="SMART" id="SM00324">
    <property type="entry name" value="RhoGAP"/>
    <property type="match status" value="1"/>
</dbReference>
<feature type="region of interest" description="Disordered" evidence="1">
    <location>
        <begin position="1238"/>
        <end position="1288"/>
    </location>
</feature>
<feature type="compositionally biased region" description="Basic and acidic residues" evidence="1">
    <location>
        <begin position="599"/>
        <end position="624"/>
    </location>
</feature>
<dbReference type="RefSeq" id="XP_022097299.1">
    <property type="nucleotide sequence ID" value="XM_022241607.1"/>
</dbReference>
<evidence type="ECO:0000256" key="1">
    <source>
        <dbReference type="SAM" id="MobiDB-lite"/>
    </source>
</evidence>
<proteinExistence type="predicted"/>
<dbReference type="InterPro" id="IPR042869">
    <property type="entry name" value="ARHGAP11A/B"/>
</dbReference>
<protein>
    <submittedName>
        <fullName evidence="4">Uncharacterized protein LOC110982869</fullName>
    </submittedName>
</protein>
<feature type="compositionally biased region" description="Basic and acidic residues" evidence="1">
    <location>
        <begin position="694"/>
        <end position="715"/>
    </location>
</feature>
<dbReference type="PANTHER" id="PTHR15670:SF4">
    <property type="entry name" value="RHO GTPASE-ACTIVATING PROTEIN 11A"/>
    <property type="match status" value="1"/>
</dbReference>
<dbReference type="Proteomes" id="UP000694845">
    <property type="component" value="Unplaced"/>
</dbReference>
<dbReference type="PANTHER" id="PTHR15670">
    <property type="entry name" value="RHO GTPASE ACTIVATING PROTEIN 11A"/>
    <property type="match status" value="1"/>
</dbReference>
<dbReference type="Pfam" id="PF00620">
    <property type="entry name" value="RhoGAP"/>
    <property type="match status" value="1"/>
</dbReference>
<feature type="compositionally biased region" description="Basic and acidic residues" evidence="1">
    <location>
        <begin position="1278"/>
        <end position="1288"/>
    </location>
</feature>
<keyword evidence="3" id="KW-1185">Reference proteome</keyword>
<feature type="region of interest" description="Disordered" evidence="1">
    <location>
        <begin position="273"/>
        <end position="313"/>
    </location>
</feature>
<feature type="region of interest" description="Disordered" evidence="1">
    <location>
        <begin position="558"/>
        <end position="624"/>
    </location>
</feature>
<organism evidence="3 4">
    <name type="scientific">Acanthaster planci</name>
    <name type="common">Crown-of-thorns starfish</name>
    <dbReference type="NCBI Taxonomy" id="133434"/>
    <lineage>
        <taxon>Eukaryota</taxon>
        <taxon>Metazoa</taxon>
        <taxon>Echinodermata</taxon>
        <taxon>Eleutherozoa</taxon>
        <taxon>Asterozoa</taxon>
        <taxon>Asteroidea</taxon>
        <taxon>Valvatacea</taxon>
        <taxon>Valvatida</taxon>
        <taxon>Acanthasteridae</taxon>
        <taxon>Acanthaster</taxon>
    </lineage>
</organism>
<feature type="region of interest" description="Disordered" evidence="1">
    <location>
        <begin position="685"/>
        <end position="727"/>
    </location>
</feature>
<dbReference type="GO" id="GO:0007165">
    <property type="term" value="P:signal transduction"/>
    <property type="evidence" value="ECO:0007669"/>
    <property type="project" value="InterPro"/>
</dbReference>
<dbReference type="SUPFAM" id="SSF48350">
    <property type="entry name" value="GTPase activation domain, GAP"/>
    <property type="match status" value="1"/>
</dbReference>
<feature type="compositionally biased region" description="Low complexity" evidence="1">
    <location>
        <begin position="986"/>
        <end position="1000"/>
    </location>
</feature>
<dbReference type="OMA" id="TKAFWKL"/>
<reference evidence="4" key="1">
    <citation type="submission" date="2025-08" db="UniProtKB">
        <authorList>
            <consortium name="RefSeq"/>
        </authorList>
    </citation>
    <scope>IDENTIFICATION</scope>
</reference>
<evidence type="ECO:0000313" key="3">
    <source>
        <dbReference type="Proteomes" id="UP000694845"/>
    </source>
</evidence>
<dbReference type="PROSITE" id="PS50238">
    <property type="entry name" value="RHOGAP"/>
    <property type="match status" value="1"/>
</dbReference>
<accession>A0A8B7YVF6</accession>
<feature type="compositionally biased region" description="Polar residues" evidence="1">
    <location>
        <begin position="849"/>
        <end position="874"/>
    </location>
</feature>
<feature type="compositionally biased region" description="Polar residues" evidence="1">
    <location>
        <begin position="1077"/>
        <end position="1090"/>
    </location>
</feature>
<feature type="region of interest" description="Disordered" evidence="1">
    <location>
        <begin position="1051"/>
        <end position="1090"/>
    </location>
</feature>
<dbReference type="InterPro" id="IPR000198">
    <property type="entry name" value="RhoGAP_dom"/>
</dbReference>
<feature type="region of interest" description="Disordered" evidence="1">
    <location>
        <begin position="980"/>
        <end position="1000"/>
    </location>
</feature>
<feature type="compositionally biased region" description="Basic and acidic residues" evidence="1">
    <location>
        <begin position="276"/>
        <end position="298"/>
    </location>
</feature>
<dbReference type="Gene3D" id="1.10.555.10">
    <property type="entry name" value="Rho GTPase activation protein"/>
    <property type="match status" value="1"/>
</dbReference>
<feature type="region of interest" description="Disordered" evidence="1">
    <location>
        <begin position="517"/>
        <end position="542"/>
    </location>
</feature>
<name>A0A8B7YVF6_ACAPL</name>
<evidence type="ECO:0000259" key="2">
    <source>
        <dbReference type="PROSITE" id="PS50238"/>
    </source>
</evidence>
<gene>
    <name evidence="4" type="primary">LOC110982869</name>
</gene>
<feature type="region of interest" description="Disordered" evidence="1">
    <location>
        <begin position="849"/>
        <end position="885"/>
    </location>
</feature>
<feature type="domain" description="Rho-GAP" evidence="2">
    <location>
        <begin position="58"/>
        <end position="255"/>
    </location>
</feature>